<evidence type="ECO:0000313" key="9">
    <source>
        <dbReference type="Proteomes" id="UP000176608"/>
    </source>
</evidence>
<reference evidence="8 9" key="1">
    <citation type="journal article" date="2016" name="Nat. Commun.">
        <title>Thousands of microbial genomes shed light on interconnected biogeochemical processes in an aquifer system.</title>
        <authorList>
            <person name="Anantharaman K."/>
            <person name="Brown C.T."/>
            <person name="Hug L.A."/>
            <person name="Sharon I."/>
            <person name="Castelle C.J."/>
            <person name="Probst A.J."/>
            <person name="Thomas B.C."/>
            <person name="Singh A."/>
            <person name="Wilkins M.J."/>
            <person name="Karaoz U."/>
            <person name="Brodie E.L."/>
            <person name="Williams K.H."/>
            <person name="Hubbard S.S."/>
            <person name="Banfield J.F."/>
        </authorList>
    </citation>
    <scope>NUCLEOTIDE SEQUENCE [LARGE SCALE GENOMIC DNA]</scope>
</reference>
<dbReference type="Proteomes" id="UP000176608">
    <property type="component" value="Unassembled WGS sequence"/>
</dbReference>
<gene>
    <name evidence="7" type="primary">rplR</name>
    <name evidence="8" type="ORF">A2886_01225</name>
</gene>
<keyword evidence="4 7" id="KW-0689">Ribosomal protein</keyword>
<dbReference type="HAMAP" id="MF_01337_B">
    <property type="entry name" value="Ribosomal_uL18_B"/>
    <property type="match status" value="1"/>
</dbReference>
<evidence type="ECO:0000256" key="3">
    <source>
        <dbReference type="ARBA" id="ARBA00022884"/>
    </source>
</evidence>
<dbReference type="PANTHER" id="PTHR12899:SF3">
    <property type="entry name" value="LARGE RIBOSOMAL SUBUNIT PROTEIN UL18M"/>
    <property type="match status" value="1"/>
</dbReference>
<dbReference type="EMBL" id="MEVA01000016">
    <property type="protein sequence ID" value="OGC47253.1"/>
    <property type="molecule type" value="Genomic_DNA"/>
</dbReference>
<dbReference type="GO" id="GO:0003735">
    <property type="term" value="F:structural constituent of ribosome"/>
    <property type="evidence" value="ECO:0007669"/>
    <property type="project" value="InterPro"/>
</dbReference>
<evidence type="ECO:0000256" key="4">
    <source>
        <dbReference type="ARBA" id="ARBA00022980"/>
    </source>
</evidence>
<comment type="caution">
    <text evidence="8">The sequence shown here is derived from an EMBL/GenBank/DDBJ whole genome shotgun (WGS) entry which is preliminary data.</text>
</comment>
<dbReference type="InterPro" id="IPR057268">
    <property type="entry name" value="Ribosomal_L18"/>
</dbReference>
<dbReference type="Gene3D" id="3.30.420.100">
    <property type="match status" value="1"/>
</dbReference>
<sequence length="117" mass="13382">MKVIQRTGKIKRKLRVRKKVFGTAKKPRLSVFRSNKYIYGQLVDDKTGTTLADVQAQAKKLHEKKKKIEAAFAVGQELARIAKEKKINEIVFDRGSYRYHGRVKSFADGVRDGGLKF</sequence>
<evidence type="ECO:0000256" key="5">
    <source>
        <dbReference type="ARBA" id="ARBA00023274"/>
    </source>
</evidence>
<dbReference type="InterPro" id="IPR004389">
    <property type="entry name" value="Ribosomal_uL18_bac-type"/>
</dbReference>
<keyword evidence="2 7" id="KW-0699">rRNA-binding</keyword>
<dbReference type="GO" id="GO:0006412">
    <property type="term" value="P:translation"/>
    <property type="evidence" value="ECO:0007669"/>
    <property type="project" value="UniProtKB-UniRule"/>
</dbReference>
<accession>A0A1F4USU4</accession>
<keyword evidence="5 7" id="KW-0687">Ribonucleoprotein</keyword>
<dbReference type="GO" id="GO:0022625">
    <property type="term" value="C:cytosolic large ribosomal subunit"/>
    <property type="evidence" value="ECO:0007669"/>
    <property type="project" value="TreeGrafter"/>
</dbReference>
<comment type="similarity">
    <text evidence="1 7">Belongs to the universal ribosomal protein uL18 family.</text>
</comment>
<dbReference type="FunFam" id="3.30.420.100:FF:000001">
    <property type="entry name" value="50S ribosomal protein L18"/>
    <property type="match status" value="1"/>
</dbReference>
<evidence type="ECO:0000256" key="1">
    <source>
        <dbReference type="ARBA" id="ARBA00007116"/>
    </source>
</evidence>
<evidence type="ECO:0000313" key="8">
    <source>
        <dbReference type="EMBL" id="OGC47253.1"/>
    </source>
</evidence>
<dbReference type="InterPro" id="IPR005484">
    <property type="entry name" value="Ribosomal_uL18_bac/plant/anim"/>
</dbReference>
<dbReference type="GO" id="GO:0008097">
    <property type="term" value="F:5S rRNA binding"/>
    <property type="evidence" value="ECO:0007669"/>
    <property type="project" value="TreeGrafter"/>
</dbReference>
<evidence type="ECO:0000256" key="7">
    <source>
        <dbReference type="HAMAP-Rule" id="MF_01337"/>
    </source>
</evidence>
<keyword evidence="3 7" id="KW-0694">RNA-binding</keyword>
<proteinExistence type="inferred from homology"/>
<protein>
    <recommendedName>
        <fullName evidence="6 7">Large ribosomal subunit protein uL18</fullName>
    </recommendedName>
</protein>
<dbReference type="Pfam" id="PF00861">
    <property type="entry name" value="Ribosomal_L18p"/>
    <property type="match status" value="1"/>
</dbReference>
<name>A0A1F4USU4_UNCKA</name>
<evidence type="ECO:0000256" key="2">
    <source>
        <dbReference type="ARBA" id="ARBA00022730"/>
    </source>
</evidence>
<comment type="function">
    <text evidence="7">This is one of the proteins that bind and probably mediate the attachment of the 5S RNA into the large ribosomal subunit, where it forms part of the central protuberance.</text>
</comment>
<organism evidence="8 9">
    <name type="scientific">candidate division WWE3 bacterium RIFCSPHIGHO2_01_FULL_42_13</name>
    <dbReference type="NCBI Taxonomy" id="1802617"/>
    <lineage>
        <taxon>Bacteria</taxon>
        <taxon>Katanobacteria</taxon>
    </lineage>
</organism>
<dbReference type="SUPFAM" id="SSF53137">
    <property type="entry name" value="Translational machinery components"/>
    <property type="match status" value="1"/>
</dbReference>
<dbReference type="NCBIfam" id="TIGR00060">
    <property type="entry name" value="L18_bact"/>
    <property type="match status" value="1"/>
</dbReference>
<dbReference type="AlphaFoldDB" id="A0A1F4USU4"/>
<evidence type="ECO:0000256" key="6">
    <source>
        <dbReference type="ARBA" id="ARBA00035197"/>
    </source>
</evidence>
<dbReference type="STRING" id="1802617.A2886_01225"/>
<dbReference type="CDD" id="cd00432">
    <property type="entry name" value="Ribosomal_L18_L5e"/>
    <property type="match status" value="1"/>
</dbReference>
<dbReference type="PANTHER" id="PTHR12899">
    <property type="entry name" value="39S RIBOSOMAL PROTEIN L18, MITOCHONDRIAL"/>
    <property type="match status" value="1"/>
</dbReference>
<comment type="subunit">
    <text evidence="7">Part of the 50S ribosomal subunit; part of the 5S rRNA/L5/L18/L25 subcomplex. Contacts the 5S and 23S rRNAs.</text>
</comment>